<evidence type="ECO:0000256" key="5">
    <source>
        <dbReference type="ARBA" id="ARBA00023136"/>
    </source>
</evidence>
<keyword evidence="11" id="KW-1185">Reference proteome</keyword>
<dbReference type="InterPro" id="IPR003646">
    <property type="entry name" value="SH3-like_bac-type"/>
</dbReference>
<keyword evidence="2 7" id="KW-0812">Transmembrane</keyword>
<dbReference type="PROSITE" id="PS51781">
    <property type="entry name" value="SH3B"/>
    <property type="match status" value="1"/>
</dbReference>
<gene>
    <name evidence="10" type="ORF">CF168_16675</name>
</gene>
<evidence type="ECO:0000256" key="8">
    <source>
        <dbReference type="SAM" id="SignalP"/>
    </source>
</evidence>
<evidence type="ECO:0000313" key="11">
    <source>
        <dbReference type="Proteomes" id="UP000198367"/>
    </source>
</evidence>
<comment type="subcellular location">
    <subcellularLocation>
        <location evidence="1">Membrane</location>
        <topology evidence="1">Single-pass membrane protein</topology>
    </subcellularLocation>
</comment>
<evidence type="ECO:0000256" key="1">
    <source>
        <dbReference type="ARBA" id="ARBA00004167"/>
    </source>
</evidence>
<dbReference type="SMART" id="SM00287">
    <property type="entry name" value="SH3b"/>
    <property type="match status" value="1"/>
</dbReference>
<evidence type="ECO:0000256" key="3">
    <source>
        <dbReference type="ARBA" id="ARBA00022729"/>
    </source>
</evidence>
<evidence type="ECO:0000256" key="6">
    <source>
        <dbReference type="SAM" id="Coils"/>
    </source>
</evidence>
<evidence type="ECO:0000256" key="2">
    <source>
        <dbReference type="ARBA" id="ARBA00022692"/>
    </source>
</evidence>
<name>A0A220URQ6_9GAMM</name>
<dbReference type="EMBL" id="CP022358">
    <property type="protein sequence ID" value="ASK70353.1"/>
    <property type="molecule type" value="Genomic_DNA"/>
</dbReference>
<dbReference type="Gene3D" id="2.30.30.40">
    <property type="entry name" value="SH3 Domains"/>
    <property type="match status" value="1"/>
</dbReference>
<evidence type="ECO:0000256" key="4">
    <source>
        <dbReference type="ARBA" id="ARBA00022989"/>
    </source>
</evidence>
<keyword evidence="4 7" id="KW-1133">Transmembrane helix</keyword>
<feature type="chain" id="PRO_5012985111" evidence="8">
    <location>
        <begin position="20"/>
        <end position="192"/>
    </location>
</feature>
<dbReference type="GO" id="GO:0016020">
    <property type="term" value="C:membrane"/>
    <property type="evidence" value="ECO:0007669"/>
    <property type="project" value="UniProtKB-SubCell"/>
</dbReference>
<organism evidence="10 11">
    <name type="scientific">Shewanella bicestrii</name>
    <dbReference type="NCBI Taxonomy" id="2018305"/>
    <lineage>
        <taxon>Bacteria</taxon>
        <taxon>Pseudomonadati</taxon>
        <taxon>Pseudomonadota</taxon>
        <taxon>Gammaproteobacteria</taxon>
        <taxon>Alteromonadales</taxon>
        <taxon>Shewanellaceae</taxon>
        <taxon>Shewanella</taxon>
    </lineage>
</organism>
<dbReference type="Pfam" id="PF08239">
    <property type="entry name" value="SH3_3"/>
    <property type="match status" value="1"/>
</dbReference>
<dbReference type="PIRSF" id="PIRSF006158">
    <property type="entry name" value="UCP006158_SH3"/>
    <property type="match status" value="1"/>
</dbReference>
<sequence length="192" mass="21265">MLRMLTLVGMMLLSPNLLAEGQPRYISDNVFLYILNGPSTDYRILGSIEAGQPITLLGETQGDYSKIVDHKGREGWIPTNMISSAPSFREQVSSLTSELAEAKAKLDEVMSSTDNHADEVAELKAKLTEAETMLSKTTQERDSLKVAVDRSAQEAQFALWREGGLIAAAGLVVGVILVYLPRPQRRNKKRWM</sequence>
<dbReference type="AlphaFoldDB" id="A0A220URQ6"/>
<feature type="coiled-coil region" evidence="6">
    <location>
        <begin position="92"/>
        <end position="140"/>
    </location>
</feature>
<dbReference type="KEGG" id="sbj:CF168_16675"/>
<evidence type="ECO:0000256" key="7">
    <source>
        <dbReference type="SAM" id="Phobius"/>
    </source>
</evidence>
<keyword evidence="6" id="KW-0175">Coiled coil</keyword>
<keyword evidence="3 8" id="KW-0732">Signal</keyword>
<dbReference type="NCBIfam" id="TIGR04211">
    <property type="entry name" value="SH3_and_anchor"/>
    <property type="match status" value="1"/>
</dbReference>
<accession>A0A220URQ6</accession>
<feature type="signal peptide" evidence="8">
    <location>
        <begin position="1"/>
        <end position="19"/>
    </location>
</feature>
<feature type="domain" description="SH3b" evidence="9">
    <location>
        <begin position="21"/>
        <end position="86"/>
    </location>
</feature>
<feature type="transmembrane region" description="Helical" evidence="7">
    <location>
        <begin position="159"/>
        <end position="180"/>
    </location>
</feature>
<dbReference type="InterPro" id="IPR016476">
    <property type="entry name" value="SH3_dom_pro"/>
</dbReference>
<evidence type="ECO:0000313" key="10">
    <source>
        <dbReference type="EMBL" id="ASK70353.1"/>
    </source>
</evidence>
<reference evidence="10 11" key="1">
    <citation type="submission" date="2017-07" db="EMBL/GenBank/DDBJ databases">
        <title>Phenotypical and genomic characterization of a clinical isolate of Shewanella bicestrii sp. nov. producing an extended-spectrum beta-lactamase and a new oxacillinase variant.</title>
        <authorList>
            <person name="Jousset A.B."/>
            <person name="Bonnin R.A."/>
            <person name="Girlich D."/>
            <person name="Dabos L."/>
            <person name="Potron A."/>
            <person name="Dortet L."/>
            <person name="Glaser P."/>
            <person name="Naas T."/>
        </authorList>
    </citation>
    <scope>NUCLEOTIDE SEQUENCE [LARGE SCALE GENOMIC DNA]</scope>
    <source>
        <strain evidence="10 11">JAB-1</strain>
    </source>
</reference>
<dbReference type="Proteomes" id="UP000198367">
    <property type="component" value="Chromosome"/>
</dbReference>
<proteinExistence type="predicted"/>
<protein>
    <submittedName>
        <fullName evidence="10">Peptide-binding protein</fullName>
    </submittedName>
</protein>
<keyword evidence="5 7" id="KW-0472">Membrane</keyword>
<evidence type="ECO:0000259" key="9">
    <source>
        <dbReference type="PROSITE" id="PS51781"/>
    </source>
</evidence>